<dbReference type="Pfam" id="PF05838">
    <property type="entry name" value="Glyco_hydro_108"/>
    <property type="match status" value="1"/>
</dbReference>
<dbReference type="InterPro" id="IPR008565">
    <property type="entry name" value="TtsA-like_GH18_dom"/>
</dbReference>
<dbReference type="EMBL" id="LR798192">
    <property type="protein sequence ID" value="CAB5079576.1"/>
    <property type="molecule type" value="Genomic_DNA"/>
</dbReference>
<organism evidence="2">
    <name type="scientific">uncultured Caudovirales phage</name>
    <dbReference type="NCBI Taxonomy" id="2100421"/>
    <lineage>
        <taxon>Viruses</taxon>
        <taxon>Duplodnaviria</taxon>
        <taxon>Heunggongvirae</taxon>
        <taxon>Uroviricota</taxon>
        <taxon>Caudoviricetes</taxon>
        <taxon>Peduoviridae</taxon>
        <taxon>Maltschvirus</taxon>
        <taxon>Maltschvirus maltsch</taxon>
    </lineage>
</organism>
<reference evidence="2" key="1">
    <citation type="submission" date="2020-05" db="EMBL/GenBank/DDBJ databases">
        <authorList>
            <person name="Chiriac C."/>
            <person name="Salcher M."/>
            <person name="Ghai R."/>
            <person name="Kavagutti S V."/>
        </authorList>
    </citation>
    <scope>NUCLEOTIDE SEQUENCE</scope>
</reference>
<feature type="domain" description="TtsA-like Glycoside hydrolase family 108" evidence="1">
    <location>
        <begin position="10"/>
        <end position="93"/>
    </location>
</feature>
<accession>A0A6J7VKW1</accession>
<dbReference type="Gene3D" id="1.20.141.10">
    <property type="entry name" value="Chitosanase, subunit A, domain 1"/>
    <property type="match status" value="1"/>
</dbReference>
<proteinExistence type="predicted"/>
<dbReference type="CDD" id="cd13926">
    <property type="entry name" value="N-acetylmuramidase_GH108"/>
    <property type="match status" value="1"/>
</dbReference>
<gene>
    <name evidence="2" type="ORF">UFOVP146_18</name>
</gene>
<evidence type="ECO:0000313" key="2">
    <source>
        <dbReference type="EMBL" id="CAB5079576.1"/>
    </source>
</evidence>
<protein>
    <submittedName>
        <fullName evidence="2">ZliS Lysozyme family protein</fullName>
    </submittedName>
</protein>
<name>A0A6J7VKW1_9CAUD</name>
<dbReference type="SUPFAM" id="SSF53955">
    <property type="entry name" value="Lysozyme-like"/>
    <property type="match status" value="1"/>
</dbReference>
<sequence>MNRNWDKCFDLVIVNEGGYVDNPADPGGATNLGCTKAVWQEYVGHEVTKQDIKELTKEDVKPLYKKRYWDAIHGDSIPSGLDYCIFDCAINSGVGRAAKFIQEIVGVPADGAIGNNTVAAISQINPVTLINEFSEKRQSFLESLKTFPVFGKGWTKRVSEVRTRSLEMVG</sequence>
<evidence type="ECO:0000259" key="1">
    <source>
        <dbReference type="Pfam" id="PF05838"/>
    </source>
</evidence>
<dbReference type="InterPro" id="IPR023346">
    <property type="entry name" value="Lysozyme-like_dom_sf"/>
</dbReference>